<evidence type="ECO:0000256" key="5">
    <source>
        <dbReference type="ARBA" id="ARBA00022692"/>
    </source>
</evidence>
<comment type="function">
    <text evidence="12">Catalyzes the reversible phosphatidyl group transfer from one phosphatidylglycerol molecule to another to form cardiolipin (CL) (diphosphatidylglycerol) and glycerol.</text>
</comment>
<comment type="subcellular location">
    <subcellularLocation>
        <location evidence="1 12">Cell membrane</location>
        <topology evidence="1 12">Multi-pass membrane protein</topology>
    </subcellularLocation>
</comment>
<dbReference type="eggNOG" id="COG1502">
    <property type="taxonomic scope" value="Bacteria"/>
</dbReference>
<evidence type="ECO:0000256" key="13">
    <source>
        <dbReference type="NCBIfam" id="TIGR04265"/>
    </source>
</evidence>
<evidence type="ECO:0000313" key="16">
    <source>
        <dbReference type="Proteomes" id="UP000051658"/>
    </source>
</evidence>
<evidence type="ECO:0000256" key="11">
    <source>
        <dbReference type="ARBA" id="ARBA00023264"/>
    </source>
</evidence>
<dbReference type="CDD" id="cd09110">
    <property type="entry name" value="PLDc_CLS_1"/>
    <property type="match status" value="1"/>
</dbReference>
<feature type="transmembrane region" description="Helical" evidence="12">
    <location>
        <begin position="61"/>
        <end position="79"/>
    </location>
</feature>
<dbReference type="Gene3D" id="3.30.870.10">
    <property type="entry name" value="Endonuclease Chain A"/>
    <property type="match status" value="2"/>
</dbReference>
<dbReference type="InterPro" id="IPR027379">
    <property type="entry name" value="CLS_N"/>
</dbReference>
<keyword evidence="6" id="KW-0677">Repeat</keyword>
<dbReference type="Proteomes" id="UP000051658">
    <property type="component" value="Unassembled WGS sequence"/>
</dbReference>
<feature type="domain" description="PLD phosphodiesterase" evidence="14">
    <location>
        <begin position="232"/>
        <end position="259"/>
    </location>
</feature>
<keyword evidence="7 12" id="KW-1133">Transmembrane helix</keyword>
<feature type="domain" description="PLD phosphodiesterase" evidence="14">
    <location>
        <begin position="417"/>
        <end position="444"/>
    </location>
</feature>
<feature type="active site" evidence="12">
    <location>
        <position position="424"/>
    </location>
</feature>
<evidence type="ECO:0000256" key="3">
    <source>
        <dbReference type="ARBA" id="ARBA00022516"/>
    </source>
</evidence>
<dbReference type="RefSeq" id="WP_034568369.1">
    <property type="nucleotide sequence ID" value="NZ_JQBS01000001.1"/>
</dbReference>
<dbReference type="EC" id="2.7.8.-" evidence="12 13"/>
<keyword evidence="4 12" id="KW-0808">Transferase</keyword>
<evidence type="ECO:0000256" key="4">
    <source>
        <dbReference type="ARBA" id="ARBA00022679"/>
    </source>
</evidence>
<sequence length="505" mass="57653">MKKIIQLFVIAGLIILIGHYLIILSSSLFIGASLITELVGIYIALRLLLFDSRSTNSKVAWIAIIFILPIFGVICYFFFGRNPQNRLFTTAQKKEREKLIQRIHHLSDQLEELVVPKTSQRIESLTGIKALNGNRLTLLTDGDETFSAIKRAIKQAKHHIHIQYYIYKSDELGTELRDLLIQKAREGVEVRFLYDGFGSKKLNTAFLTPMKQAGIEFYAYDPIFSIWISRTANLRNHRKIIVIDGQIGFTGGLNVGNEYLGKVDRFKFWRDTHLMIEGNSVIELQEAFLYDWVYMENRKEAANPFIKAEGIQHYFQPEAVGNEWVQVVYGGPYDQEKLVRDAMLDMIDSAEESVWITSPYLVPDDESLAVLRRTAMSGVDVKILIPGKADMALSFHGSNAYIETLLEAGAEVYSYRDDSFIHGKMLLIDGKRGAIGTANFDIRSFRLNHEMMSFIYEASPALDKMKANYIEDLENSYLNNLEAMKQRSLIQKLKEQLASLFTPIL</sequence>
<evidence type="ECO:0000313" key="15">
    <source>
        <dbReference type="EMBL" id="KRN57872.1"/>
    </source>
</evidence>
<dbReference type="PANTHER" id="PTHR21248:SF22">
    <property type="entry name" value="PHOSPHOLIPASE D"/>
    <property type="match status" value="1"/>
</dbReference>
<dbReference type="GO" id="GO:0008808">
    <property type="term" value="F:cardiolipin synthase activity"/>
    <property type="evidence" value="ECO:0007669"/>
    <property type="project" value="UniProtKB-UniRule"/>
</dbReference>
<dbReference type="SUPFAM" id="SSF56024">
    <property type="entry name" value="Phospholipase D/nuclease"/>
    <property type="match status" value="2"/>
</dbReference>
<comment type="catalytic activity">
    <reaction evidence="12">
        <text>2 a 1,2-diacyl-sn-glycero-3-phospho-(1'-sn-glycerol) = a cardiolipin + glycerol</text>
        <dbReference type="Rhea" id="RHEA:31451"/>
        <dbReference type="ChEBI" id="CHEBI:17754"/>
        <dbReference type="ChEBI" id="CHEBI:62237"/>
        <dbReference type="ChEBI" id="CHEBI:64716"/>
    </reaction>
</comment>
<dbReference type="PANTHER" id="PTHR21248">
    <property type="entry name" value="CARDIOLIPIN SYNTHASE"/>
    <property type="match status" value="1"/>
</dbReference>
<dbReference type="Pfam" id="PF13396">
    <property type="entry name" value="PLDc_N"/>
    <property type="match status" value="1"/>
</dbReference>
<name>A0A0R2HYJ7_CARDV</name>
<evidence type="ECO:0000256" key="7">
    <source>
        <dbReference type="ARBA" id="ARBA00022989"/>
    </source>
</evidence>
<evidence type="ECO:0000256" key="9">
    <source>
        <dbReference type="ARBA" id="ARBA00023136"/>
    </source>
</evidence>
<keyword evidence="2 12" id="KW-1003">Cell membrane</keyword>
<feature type="active site" evidence="12">
    <location>
        <position position="237"/>
    </location>
</feature>
<feature type="active site" evidence="12">
    <location>
        <position position="429"/>
    </location>
</feature>
<dbReference type="CDD" id="cd09112">
    <property type="entry name" value="PLDc_CLS_2"/>
    <property type="match status" value="1"/>
</dbReference>
<dbReference type="InterPro" id="IPR001736">
    <property type="entry name" value="PLipase_D/transphosphatidylase"/>
</dbReference>
<evidence type="ECO:0000256" key="1">
    <source>
        <dbReference type="ARBA" id="ARBA00004651"/>
    </source>
</evidence>
<comment type="caution">
    <text evidence="15">The sequence shown here is derived from an EMBL/GenBank/DDBJ whole genome shotgun (WGS) entry which is preliminary data.</text>
</comment>
<evidence type="ECO:0000259" key="14">
    <source>
        <dbReference type="PROSITE" id="PS50035"/>
    </source>
</evidence>
<dbReference type="GeneID" id="89589634"/>
<keyword evidence="9 12" id="KW-0472">Membrane</keyword>
<evidence type="ECO:0000256" key="12">
    <source>
        <dbReference type="HAMAP-Rule" id="MF_01916"/>
    </source>
</evidence>
<dbReference type="AlphaFoldDB" id="A0A0R2HYJ7"/>
<dbReference type="HAMAP" id="MF_01916">
    <property type="entry name" value="Cardiolipin_synth_Cls"/>
    <property type="match status" value="1"/>
</dbReference>
<dbReference type="EMBL" id="JQBS01000001">
    <property type="protein sequence ID" value="KRN57872.1"/>
    <property type="molecule type" value="Genomic_DNA"/>
</dbReference>
<gene>
    <name evidence="15" type="ORF">IV74_GL001127</name>
</gene>
<dbReference type="PROSITE" id="PS50035">
    <property type="entry name" value="PLD"/>
    <property type="match status" value="2"/>
</dbReference>
<comment type="similarity">
    <text evidence="12">Belongs to the phospholipase D family. Cardiolipin synthase subfamily.</text>
</comment>
<accession>A0A0R2HYJ7</accession>
<keyword evidence="11 12" id="KW-1208">Phospholipid metabolism</keyword>
<feature type="active site" evidence="12">
    <location>
        <position position="244"/>
    </location>
</feature>
<keyword evidence="8 12" id="KW-0443">Lipid metabolism</keyword>
<dbReference type="InterPro" id="IPR030874">
    <property type="entry name" value="Cardiolipin_synth_Firmi"/>
</dbReference>
<keyword evidence="10 12" id="KW-0594">Phospholipid biosynthesis</keyword>
<keyword evidence="16" id="KW-1185">Reference proteome</keyword>
<reference evidence="15 16" key="1">
    <citation type="journal article" date="2015" name="Genome Announc.">
        <title>Expanding the biotechnology potential of lactobacilli through comparative genomics of 213 strains and associated genera.</title>
        <authorList>
            <person name="Sun Z."/>
            <person name="Harris H.M."/>
            <person name="McCann A."/>
            <person name="Guo C."/>
            <person name="Argimon S."/>
            <person name="Zhang W."/>
            <person name="Yang X."/>
            <person name="Jeffery I.B."/>
            <person name="Cooney J.C."/>
            <person name="Kagawa T.F."/>
            <person name="Liu W."/>
            <person name="Song Y."/>
            <person name="Salvetti E."/>
            <person name="Wrobel A."/>
            <person name="Rasinkangas P."/>
            <person name="Parkhill J."/>
            <person name="Rea M.C."/>
            <person name="O'Sullivan O."/>
            <person name="Ritari J."/>
            <person name="Douillard F.P."/>
            <person name="Paul Ross R."/>
            <person name="Yang R."/>
            <person name="Briner A.E."/>
            <person name="Felis G.E."/>
            <person name="de Vos W.M."/>
            <person name="Barrangou R."/>
            <person name="Klaenhammer T.R."/>
            <person name="Caufield P.W."/>
            <person name="Cui Y."/>
            <person name="Zhang H."/>
            <person name="O'Toole P.W."/>
        </authorList>
    </citation>
    <scope>NUCLEOTIDE SEQUENCE [LARGE SCALE GENOMIC DNA]</scope>
    <source>
        <strain evidence="15 16">DSM 20623</strain>
    </source>
</reference>
<keyword evidence="3 12" id="KW-0444">Lipid biosynthesis</keyword>
<keyword evidence="5 12" id="KW-0812">Transmembrane</keyword>
<dbReference type="InterPro" id="IPR022924">
    <property type="entry name" value="Cardiolipin_synthase"/>
</dbReference>
<evidence type="ECO:0000256" key="2">
    <source>
        <dbReference type="ARBA" id="ARBA00022475"/>
    </source>
</evidence>
<evidence type="ECO:0000256" key="6">
    <source>
        <dbReference type="ARBA" id="ARBA00022737"/>
    </source>
</evidence>
<feature type="active site" evidence="12">
    <location>
        <position position="239"/>
    </location>
</feature>
<evidence type="ECO:0000256" key="8">
    <source>
        <dbReference type="ARBA" id="ARBA00023098"/>
    </source>
</evidence>
<dbReference type="Pfam" id="PF13091">
    <property type="entry name" value="PLDc_2"/>
    <property type="match status" value="2"/>
</dbReference>
<dbReference type="GO" id="GO:0005886">
    <property type="term" value="C:plasma membrane"/>
    <property type="evidence" value="ECO:0007669"/>
    <property type="project" value="UniProtKB-SubCell"/>
</dbReference>
<feature type="transmembrane region" description="Helical" evidence="12">
    <location>
        <begin position="29"/>
        <end position="49"/>
    </location>
</feature>
<dbReference type="FunFam" id="3.30.870.10:FF:000014">
    <property type="entry name" value="Cardiolipin synthase"/>
    <property type="match status" value="1"/>
</dbReference>
<feature type="active site" evidence="12">
    <location>
        <position position="422"/>
    </location>
</feature>
<feature type="transmembrane region" description="Helical" evidence="12">
    <location>
        <begin position="7"/>
        <end position="23"/>
    </location>
</feature>
<proteinExistence type="inferred from homology"/>
<dbReference type="PATRIC" id="fig|1449336.4.peg.1152"/>
<dbReference type="InterPro" id="IPR025202">
    <property type="entry name" value="PLD-like_dom"/>
</dbReference>
<dbReference type="GO" id="GO:0032049">
    <property type="term" value="P:cardiolipin biosynthetic process"/>
    <property type="evidence" value="ECO:0007669"/>
    <property type="project" value="UniProtKB-UniRule"/>
</dbReference>
<evidence type="ECO:0000256" key="10">
    <source>
        <dbReference type="ARBA" id="ARBA00023209"/>
    </source>
</evidence>
<dbReference type="SMART" id="SM00155">
    <property type="entry name" value="PLDc"/>
    <property type="match status" value="2"/>
</dbReference>
<dbReference type="NCBIfam" id="TIGR04265">
    <property type="entry name" value="bac_cardiolipin"/>
    <property type="match status" value="1"/>
</dbReference>
<organism evidence="15 16">
    <name type="scientific">Carnobacterium divergens DSM 20623</name>
    <dbReference type="NCBI Taxonomy" id="1449336"/>
    <lineage>
        <taxon>Bacteria</taxon>
        <taxon>Bacillati</taxon>
        <taxon>Bacillota</taxon>
        <taxon>Bacilli</taxon>
        <taxon>Lactobacillales</taxon>
        <taxon>Carnobacteriaceae</taxon>
        <taxon>Carnobacterium</taxon>
    </lineage>
</organism>
<protein>
    <recommendedName>
        <fullName evidence="12 13">Cardiolipin synthase</fullName>
        <shortName evidence="12">CL synthase</shortName>
        <ecNumber evidence="12 13">2.7.8.-</ecNumber>
    </recommendedName>
</protein>